<sequence length="75" mass="8400">MPTVLPSNMSKDQEEAYLLQLQIEELSRRLRSNDLGISPNPEDRLAFLHLVTSDQVTESHPAGLRHPVSALPWPG</sequence>
<dbReference type="Proteomes" id="UP000324222">
    <property type="component" value="Unassembled WGS sequence"/>
</dbReference>
<comment type="caution">
    <text evidence="2">The sequence shown here is derived from an EMBL/GenBank/DDBJ whole genome shotgun (WGS) entry which is preliminary data.</text>
</comment>
<protein>
    <submittedName>
        <fullName evidence="2">Splicing factor 1</fullName>
    </submittedName>
</protein>
<dbReference type="AlphaFoldDB" id="A0A5B7CVG2"/>
<reference evidence="2 3" key="1">
    <citation type="submission" date="2019-05" db="EMBL/GenBank/DDBJ databases">
        <title>Another draft genome of Portunus trituberculatus and its Hox gene families provides insights of decapod evolution.</title>
        <authorList>
            <person name="Jeong J.-H."/>
            <person name="Song I."/>
            <person name="Kim S."/>
            <person name="Choi T."/>
            <person name="Kim D."/>
            <person name="Ryu S."/>
            <person name="Kim W."/>
        </authorList>
    </citation>
    <scope>NUCLEOTIDE SEQUENCE [LARGE SCALE GENOMIC DNA]</scope>
    <source>
        <tissue evidence="2">Muscle</tissue>
    </source>
</reference>
<dbReference type="EMBL" id="VSRR010000259">
    <property type="protein sequence ID" value="MPC13115.1"/>
    <property type="molecule type" value="Genomic_DNA"/>
</dbReference>
<dbReference type="InterPro" id="IPR047086">
    <property type="entry name" value="SF1-HH_sf"/>
</dbReference>
<dbReference type="Gene3D" id="6.10.140.1790">
    <property type="match status" value="1"/>
</dbReference>
<dbReference type="OrthoDB" id="10021397at2759"/>
<feature type="domain" description="Splicing factor 1 helix-hairpin" evidence="1">
    <location>
        <begin position="1"/>
        <end position="44"/>
    </location>
</feature>
<keyword evidence="3" id="KW-1185">Reference proteome</keyword>
<gene>
    <name evidence="2" type="primary">SF1_0</name>
    <name evidence="2" type="ORF">E2C01_005834</name>
</gene>
<evidence type="ECO:0000313" key="2">
    <source>
        <dbReference type="EMBL" id="MPC13115.1"/>
    </source>
</evidence>
<evidence type="ECO:0000259" key="1">
    <source>
        <dbReference type="Pfam" id="PF16275"/>
    </source>
</evidence>
<name>A0A5B7CVG2_PORTR</name>
<organism evidence="2 3">
    <name type="scientific">Portunus trituberculatus</name>
    <name type="common">Swimming crab</name>
    <name type="synonym">Neptunus trituberculatus</name>
    <dbReference type="NCBI Taxonomy" id="210409"/>
    <lineage>
        <taxon>Eukaryota</taxon>
        <taxon>Metazoa</taxon>
        <taxon>Ecdysozoa</taxon>
        <taxon>Arthropoda</taxon>
        <taxon>Crustacea</taxon>
        <taxon>Multicrustacea</taxon>
        <taxon>Malacostraca</taxon>
        <taxon>Eumalacostraca</taxon>
        <taxon>Eucarida</taxon>
        <taxon>Decapoda</taxon>
        <taxon>Pleocyemata</taxon>
        <taxon>Brachyura</taxon>
        <taxon>Eubrachyura</taxon>
        <taxon>Portunoidea</taxon>
        <taxon>Portunidae</taxon>
        <taxon>Portuninae</taxon>
        <taxon>Portunus</taxon>
    </lineage>
</organism>
<dbReference type="InterPro" id="IPR032570">
    <property type="entry name" value="SF1-HH"/>
</dbReference>
<dbReference type="Pfam" id="PF16275">
    <property type="entry name" value="SF1-HH"/>
    <property type="match status" value="1"/>
</dbReference>
<accession>A0A5B7CVG2</accession>
<evidence type="ECO:0000313" key="3">
    <source>
        <dbReference type="Proteomes" id="UP000324222"/>
    </source>
</evidence>
<proteinExistence type="predicted"/>